<gene>
    <name evidence="1" type="ORF">COU06_01925</name>
</gene>
<evidence type="ECO:0008006" key="3">
    <source>
        <dbReference type="Google" id="ProtNLM"/>
    </source>
</evidence>
<dbReference type="Proteomes" id="UP000229112">
    <property type="component" value="Unassembled WGS sequence"/>
</dbReference>
<sequence length="122" mass="13662">MKIYIAHSRSFDFQKELYEPIKNSSLAHEHSFIFPHSESSELFNSKELFQGGCDLVIAEVSYPAIGLGIELGWADMLKIPVVCIYKKDSKISGSLKAVTDTFLEYSDSEDLIAKVAQVIKVD</sequence>
<protein>
    <recommendedName>
        <fullName evidence="3">Nucleoside 2-deoxyribosyltransferase</fullName>
    </recommendedName>
</protein>
<dbReference type="AlphaFoldDB" id="A0A2M6WJV6"/>
<dbReference type="EMBL" id="PFAY01000014">
    <property type="protein sequence ID" value="PIT93070.1"/>
    <property type="molecule type" value="Genomic_DNA"/>
</dbReference>
<name>A0A2M6WJV6_9BACT</name>
<dbReference type="Gene3D" id="3.40.50.450">
    <property type="match status" value="1"/>
</dbReference>
<reference evidence="2" key="1">
    <citation type="submission" date="2017-09" db="EMBL/GenBank/DDBJ databases">
        <title>Depth-based differentiation of microbial function through sediment-hosted aquifers and enrichment of novel symbionts in the deep terrestrial subsurface.</title>
        <authorList>
            <person name="Probst A.J."/>
            <person name="Ladd B."/>
            <person name="Jarett J.K."/>
            <person name="Geller-Mcgrath D.E."/>
            <person name="Sieber C.M.K."/>
            <person name="Emerson J.B."/>
            <person name="Anantharaman K."/>
            <person name="Thomas B.C."/>
            <person name="Malmstrom R."/>
            <person name="Stieglmeier M."/>
            <person name="Klingl A."/>
            <person name="Woyke T."/>
            <person name="Ryan C.M."/>
            <person name="Banfield J.F."/>
        </authorList>
    </citation>
    <scope>NUCLEOTIDE SEQUENCE [LARGE SCALE GENOMIC DNA]</scope>
</reference>
<organism evidence="1 2">
    <name type="scientific">Candidatus Harrisonbacteria bacterium CG10_big_fil_rev_8_21_14_0_10_38_8</name>
    <dbReference type="NCBI Taxonomy" id="1974582"/>
    <lineage>
        <taxon>Bacteria</taxon>
        <taxon>Candidatus Harrisoniibacteriota</taxon>
    </lineage>
</organism>
<comment type="caution">
    <text evidence="1">The sequence shown here is derived from an EMBL/GenBank/DDBJ whole genome shotgun (WGS) entry which is preliminary data.</text>
</comment>
<evidence type="ECO:0000313" key="2">
    <source>
        <dbReference type="Proteomes" id="UP000229112"/>
    </source>
</evidence>
<dbReference type="SUPFAM" id="SSF52309">
    <property type="entry name" value="N-(deoxy)ribosyltransferase-like"/>
    <property type="match status" value="1"/>
</dbReference>
<proteinExistence type="predicted"/>
<evidence type="ECO:0000313" key="1">
    <source>
        <dbReference type="EMBL" id="PIT93070.1"/>
    </source>
</evidence>
<accession>A0A2M6WJV6</accession>